<evidence type="ECO:0000256" key="1">
    <source>
        <dbReference type="SAM" id="Phobius"/>
    </source>
</evidence>
<evidence type="ECO:0000313" key="2">
    <source>
        <dbReference type="EMBL" id="SVD22423.1"/>
    </source>
</evidence>
<proteinExistence type="predicted"/>
<sequence>MKEYKLKGKAFYYVGVAIIIIPIVFLIMLYFGWIAL</sequence>
<dbReference type="AlphaFoldDB" id="A0A382TKE8"/>
<feature type="transmembrane region" description="Helical" evidence="1">
    <location>
        <begin position="12"/>
        <end position="33"/>
    </location>
</feature>
<name>A0A382TKE8_9ZZZZ</name>
<dbReference type="EMBL" id="UINC01137217">
    <property type="protein sequence ID" value="SVD22423.1"/>
    <property type="molecule type" value="Genomic_DNA"/>
</dbReference>
<accession>A0A382TKE8</accession>
<keyword evidence="1" id="KW-0472">Membrane</keyword>
<protein>
    <submittedName>
        <fullName evidence="2">Uncharacterized protein</fullName>
    </submittedName>
</protein>
<organism evidence="2">
    <name type="scientific">marine metagenome</name>
    <dbReference type="NCBI Taxonomy" id="408172"/>
    <lineage>
        <taxon>unclassified sequences</taxon>
        <taxon>metagenomes</taxon>
        <taxon>ecological metagenomes</taxon>
    </lineage>
</organism>
<keyword evidence="1" id="KW-0812">Transmembrane</keyword>
<reference evidence="2" key="1">
    <citation type="submission" date="2018-05" db="EMBL/GenBank/DDBJ databases">
        <authorList>
            <person name="Lanie J.A."/>
            <person name="Ng W.-L."/>
            <person name="Kazmierczak K.M."/>
            <person name="Andrzejewski T.M."/>
            <person name="Davidsen T.M."/>
            <person name="Wayne K.J."/>
            <person name="Tettelin H."/>
            <person name="Glass J.I."/>
            <person name="Rusch D."/>
            <person name="Podicherti R."/>
            <person name="Tsui H.-C.T."/>
            <person name="Winkler M.E."/>
        </authorList>
    </citation>
    <scope>NUCLEOTIDE SEQUENCE</scope>
</reference>
<gene>
    <name evidence="2" type="ORF">METZ01_LOCUS375277</name>
</gene>
<keyword evidence="1" id="KW-1133">Transmembrane helix</keyword>